<dbReference type="InterPro" id="IPR043502">
    <property type="entry name" value="DNA/RNA_pol_sf"/>
</dbReference>
<evidence type="ECO:0000259" key="7">
    <source>
        <dbReference type="Pfam" id="PF17917"/>
    </source>
</evidence>
<dbReference type="GO" id="GO:0003964">
    <property type="term" value="F:RNA-directed DNA polymerase activity"/>
    <property type="evidence" value="ECO:0007669"/>
    <property type="project" value="UniProtKB-KW"/>
</dbReference>
<evidence type="ECO:0000313" key="9">
    <source>
        <dbReference type="EMBL" id="WMV07940.1"/>
    </source>
</evidence>
<accession>A0AAF0PQF0</accession>
<keyword evidence="2" id="KW-0548">Nucleotidyltransferase</keyword>
<keyword evidence="4" id="KW-0255">Endonuclease</keyword>
<dbReference type="SUPFAM" id="SSF56672">
    <property type="entry name" value="DNA/RNA polymerases"/>
    <property type="match status" value="1"/>
</dbReference>
<dbReference type="InterPro" id="IPR012337">
    <property type="entry name" value="RNaseH-like_sf"/>
</dbReference>
<gene>
    <name evidence="9" type="ORF">MTR67_001325</name>
</gene>
<keyword evidence="1" id="KW-0808">Transferase</keyword>
<dbReference type="GO" id="GO:0003676">
    <property type="term" value="F:nucleic acid binding"/>
    <property type="evidence" value="ECO:0007669"/>
    <property type="project" value="InterPro"/>
</dbReference>
<dbReference type="AlphaFoldDB" id="A0AAF0PQF0"/>
<evidence type="ECO:0000256" key="6">
    <source>
        <dbReference type="ARBA" id="ARBA00022918"/>
    </source>
</evidence>
<evidence type="ECO:0000256" key="4">
    <source>
        <dbReference type="ARBA" id="ARBA00022759"/>
    </source>
</evidence>
<organism evidence="9 10">
    <name type="scientific">Solanum verrucosum</name>
    <dbReference type="NCBI Taxonomy" id="315347"/>
    <lineage>
        <taxon>Eukaryota</taxon>
        <taxon>Viridiplantae</taxon>
        <taxon>Streptophyta</taxon>
        <taxon>Embryophyta</taxon>
        <taxon>Tracheophyta</taxon>
        <taxon>Spermatophyta</taxon>
        <taxon>Magnoliopsida</taxon>
        <taxon>eudicotyledons</taxon>
        <taxon>Gunneridae</taxon>
        <taxon>Pentapetalae</taxon>
        <taxon>asterids</taxon>
        <taxon>lamiids</taxon>
        <taxon>Solanales</taxon>
        <taxon>Solanaceae</taxon>
        <taxon>Solanoideae</taxon>
        <taxon>Solaneae</taxon>
        <taxon>Solanum</taxon>
    </lineage>
</organism>
<proteinExistence type="predicted"/>
<dbReference type="GO" id="GO:0004519">
    <property type="term" value="F:endonuclease activity"/>
    <property type="evidence" value="ECO:0007669"/>
    <property type="project" value="UniProtKB-KW"/>
</dbReference>
<name>A0AAF0PQF0_SOLVR</name>
<feature type="domain" description="Integrase zinc-binding" evidence="8">
    <location>
        <begin position="159"/>
        <end position="212"/>
    </location>
</feature>
<sequence length="355" mass="41226">MKNGKVIAYASKQLKVHEKNYPTHDLELAAVVFALKICRHYLYEVHVDVFTDCKSLQYVFNKKDLNLFQIRKERVVQDVHRLARLGVQLVNSTKGGVMARLGVQLVNSTKGGVMARLSVQLVDSTKCEVVIKKSIEAFSLWGDGVLRYQCRLFVLNVNDLREQILTEAHGSWYSIHPGTTKLYRDLWEVYWWNGMKKYIAEFVAECPNFQQVEIEHQKLEGLSQDINIPTWKWEDLNMGFIVSLAHTRQQHDSIWVIADRMIKSAHFLPIKVSYLAEDYDKLYLREMVRLHGVPLSIISNRGTFNVTHHIRKQTSMQISRSCRCNPRLTPTDRRVTHGPCWWSMVSICNLPQKIV</sequence>
<keyword evidence="3" id="KW-0540">Nuclease</keyword>
<keyword evidence="6" id="KW-0695">RNA-directed DNA polymerase</keyword>
<dbReference type="InterPro" id="IPR036397">
    <property type="entry name" value="RNaseH_sf"/>
</dbReference>
<reference evidence="9" key="1">
    <citation type="submission" date="2023-08" db="EMBL/GenBank/DDBJ databases">
        <title>A de novo genome assembly of Solanum verrucosum Schlechtendal, a Mexican diploid species geographically isolated from the other diploid A-genome species in potato relatives.</title>
        <authorList>
            <person name="Hosaka K."/>
        </authorList>
    </citation>
    <scope>NUCLEOTIDE SEQUENCE</scope>
    <source>
        <tissue evidence="9">Young leaves</tissue>
    </source>
</reference>
<dbReference type="Pfam" id="PF17917">
    <property type="entry name" value="RT_RNaseH"/>
    <property type="match status" value="1"/>
</dbReference>
<dbReference type="InterPro" id="IPR041588">
    <property type="entry name" value="Integrase_H2C2"/>
</dbReference>
<evidence type="ECO:0000256" key="2">
    <source>
        <dbReference type="ARBA" id="ARBA00022695"/>
    </source>
</evidence>
<dbReference type="EMBL" id="CP133612">
    <property type="protein sequence ID" value="WMV07940.1"/>
    <property type="molecule type" value="Genomic_DNA"/>
</dbReference>
<dbReference type="PANTHER" id="PTHR45835:SF91">
    <property type="entry name" value="RETROTRANSPOSON, TY3-GYPSY SUBCLASS-LIKE PROTEIN"/>
    <property type="match status" value="1"/>
</dbReference>
<dbReference type="Proteomes" id="UP001234989">
    <property type="component" value="Chromosome 1"/>
</dbReference>
<dbReference type="PANTHER" id="PTHR45835">
    <property type="entry name" value="YALI0A06105P"/>
    <property type="match status" value="1"/>
</dbReference>
<dbReference type="InterPro" id="IPR041373">
    <property type="entry name" value="RT_RNaseH"/>
</dbReference>
<dbReference type="SUPFAM" id="SSF53098">
    <property type="entry name" value="Ribonuclease H-like"/>
    <property type="match status" value="1"/>
</dbReference>
<dbReference type="Gene3D" id="1.10.340.70">
    <property type="match status" value="1"/>
</dbReference>
<feature type="domain" description="Reverse transcriptase RNase H-like" evidence="7">
    <location>
        <begin position="5"/>
        <end position="67"/>
    </location>
</feature>
<keyword evidence="10" id="KW-1185">Reference proteome</keyword>
<dbReference type="Gene3D" id="3.30.420.10">
    <property type="entry name" value="Ribonuclease H-like superfamily/Ribonuclease H"/>
    <property type="match status" value="1"/>
</dbReference>
<protein>
    <submittedName>
        <fullName evidence="9">Uncharacterized protein</fullName>
    </submittedName>
</protein>
<keyword evidence="5" id="KW-0378">Hydrolase</keyword>
<dbReference type="GO" id="GO:0016787">
    <property type="term" value="F:hydrolase activity"/>
    <property type="evidence" value="ECO:0007669"/>
    <property type="project" value="UniProtKB-KW"/>
</dbReference>
<evidence type="ECO:0000256" key="3">
    <source>
        <dbReference type="ARBA" id="ARBA00022722"/>
    </source>
</evidence>
<evidence type="ECO:0000259" key="8">
    <source>
        <dbReference type="Pfam" id="PF17921"/>
    </source>
</evidence>
<evidence type="ECO:0000313" key="10">
    <source>
        <dbReference type="Proteomes" id="UP001234989"/>
    </source>
</evidence>
<dbReference type="Pfam" id="PF17921">
    <property type="entry name" value="Integrase_H2C2"/>
    <property type="match status" value="1"/>
</dbReference>
<evidence type="ECO:0000256" key="5">
    <source>
        <dbReference type="ARBA" id="ARBA00022801"/>
    </source>
</evidence>
<evidence type="ECO:0000256" key="1">
    <source>
        <dbReference type="ARBA" id="ARBA00022679"/>
    </source>
</evidence>